<organism evidence="1 2">
    <name type="scientific">Coprococcus hominis</name>
    <name type="common">ex Liu et al. 2022</name>
    <dbReference type="NCBI Taxonomy" id="2763039"/>
    <lineage>
        <taxon>Bacteria</taxon>
        <taxon>Bacillati</taxon>
        <taxon>Bacillota</taxon>
        <taxon>Clostridia</taxon>
        <taxon>Lachnospirales</taxon>
        <taxon>Lachnospiraceae</taxon>
        <taxon>Coprococcus</taxon>
    </lineage>
</organism>
<protein>
    <submittedName>
        <fullName evidence="1">Uncharacterized protein</fullName>
    </submittedName>
</protein>
<evidence type="ECO:0000313" key="1">
    <source>
        <dbReference type="EMBL" id="MBC5662817.1"/>
    </source>
</evidence>
<dbReference type="RefSeq" id="WP_117807377.1">
    <property type="nucleotide sequence ID" value="NZ_JACOOX010000004.1"/>
</dbReference>
<accession>A0A8I0DUY7</accession>
<dbReference type="Proteomes" id="UP000615234">
    <property type="component" value="Unassembled WGS sequence"/>
</dbReference>
<proteinExistence type="predicted"/>
<name>A0A8I0DUY7_9FIRM</name>
<evidence type="ECO:0000313" key="2">
    <source>
        <dbReference type="Proteomes" id="UP000615234"/>
    </source>
</evidence>
<reference evidence="1 2" key="1">
    <citation type="submission" date="2020-08" db="EMBL/GenBank/DDBJ databases">
        <title>Genome public.</title>
        <authorList>
            <person name="Liu C."/>
            <person name="Sun Q."/>
        </authorList>
    </citation>
    <scope>NUCLEOTIDE SEQUENCE [LARGE SCALE GENOMIC DNA]</scope>
    <source>
        <strain evidence="1 2">NSJ-10</strain>
    </source>
</reference>
<dbReference type="EMBL" id="JACOOX010000004">
    <property type="protein sequence ID" value="MBC5662817.1"/>
    <property type="molecule type" value="Genomic_DNA"/>
</dbReference>
<dbReference type="AlphaFoldDB" id="A0A8I0DUY7"/>
<comment type="caution">
    <text evidence="1">The sequence shown here is derived from an EMBL/GenBank/DDBJ whole genome shotgun (WGS) entry which is preliminary data.</text>
</comment>
<gene>
    <name evidence="1" type="ORF">H8S09_07920</name>
</gene>
<keyword evidence="2" id="KW-1185">Reference proteome</keyword>
<sequence>MNQFENDPRLKNLMPLKRQIILELANGSHNATMEQMLPQIMQLNRELQKRNLSFSKEESKLIMDIMMEQASPAERQKIAMFRNFL</sequence>